<sequence length="369" mass="41352">MFDYRLMVTAIYLASLSSVVYLVRSEISLSFTENKVTGLSFDGQPLDLYSETAISETLVIYKDWYEKTYGRCPPKTCYTCIRECYPYNRERHIVHSLDGSTLTTVLHHGTVQLDKHQIEMNFRLIIGWSPGPVRGGNLPVNYLGLAFYKGSPDENFLGQLFIKNVVSERRISICAPSDPQTFTGTIILGKAVKTQCKILSTPIISLPAGSSGFLDARFLVLGLDFLDGHQFEEYPYATIAAIDTGGQSIGLPKYYFQMILNMITESASGSPVYVKVKNDVWYIQQRGRDSFPTLIIGLGTFDRNVVVKIPVKRYLGGCDGTWCRLLLVGHDSPYILLGRPFLTSSFSSFAEDQRAQKTVTFAHYDRRGG</sequence>
<dbReference type="SUPFAM" id="SSF50630">
    <property type="entry name" value="Acid proteases"/>
    <property type="match status" value="1"/>
</dbReference>
<evidence type="ECO:0008006" key="3">
    <source>
        <dbReference type="Google" id="ProtNLM"/>
    </source>
</evidence>
<dbReference type="Gene3D" id="2.40.70.10">
    <property type="entry name" value="Acid Proteases"/>
    <property type="match status" value="1"/>
</dbReference>
<dbReference type="InterPro" id="IPR021109">
    <property type="entry name" value="Peptidase_aspartic_dom_sf"/>
</dbReference>
<dbReference type="AlphaFoldDB" id="A0A7J6LGE7"/>
<gene>
    <name evidence="1" type="ORF">FOL47_008009</name>
</gene>
<reference evidence="1 2" key="1">
    <citation type="submission" date="2020-04" db="EMBL/GenBank/DDBJ databases">
        <title>Perkinsus chesapeaki whole genome sequence.</title>
        <authorList>
            <person name="Bogema D.R."/>
        </authorList>
    </citation>
    <scope>NUCLEOTIDE SEQUENCE [LARGE SCALE GENOMIC DNA]</scope>
    <source>
        <strain evidence="1">ATCC PRA-425</strain>
    </source>
</reference>
<comment type="caution">
    <text evidence="1">The sequence shown here is derived from an EMBL/GenBank/DDBJ whole genome shotgun (WGS) entry which is preliminary data.</text>
</comment>
<keyword evidence="2" id="KW-1185">Reference proteome</keyword>
<organism evidence="1 2">
    <name type="scientific">Perkinsus chesapeaki</name>
    <name type="common">Clam parasite</name>
    <name type="synonym">Perkinsus andrewsi</name>
    <dbReference type="NCBI Taxonomy" id="330153"/>
    <lineage>
        <taxon>Eukaryota</taxon>
        <taxon>Sar</taxon>
        <taxon>Alveolata</taxon>
        <taxon>Perkinsozoa</taxon>
        <taxon>Perkinsea</taxon>
        <taxon>Perkinsida</taxon>
        <taxon>Perkinsidae</taxon>
        <taxon>Perkinsus</taxon>
    </lineage>
</organism>
<accession>A0A7J6LGE7</accession>
<protein>
    <recommendedName>
        <fullName evidence="3">Peptidase A1 domain-containing protein</fullName>
    </recommendedName>
</protein>
<name>A0A7J6LGE7_PERCH</name>
<evidence type="ECO:0000313" key="2">
    <source>
        <dbReference type="Proteomes" id="UP000591131"/>
    </source>
</evidence>
<dbReference type="EMBL" id="JAAPAO010000497">
    <property type="protein sequence ID" value="KAF4658354.1"/>
    <property type="molecule type" value="Genomic_DNA"/>
</dbReference>
<dbReference type="Proteomes" id="UP000591131">
    <property type="component" value="Unassembled WGS sequence"/>
</dbReference>
<evidence type="ECO:0000313" key="1">
    <source>
        <dbReference type="EMBL" id="KAF4658354.1"/>
    </source>
</evidence>
<proteinExistence type="predicted"/>